<dbReference type="EMBL" id="CP082781">
    <property type="protein sequence ID" value="UGS26166.1"/>
    <property type="molecule type" value="Genomic_DNA"/>
</dbReference>
<dbReference type="InterPro" id="IPR029058">
    <property type="entry name" value="AB_hydrolase_fold"/>
</dbReference>
<dbReference type="InterPro" id="IPR050309">
    <property type="entry name" value="Type-B_Carboxylest/Lipase"/>
</dbReference>
<gene>
    <name evidence="6" type="ORF">K8F61_16215</name>
</gene>
<organism evidence="6 7">
    <name type="scientific">Microbacterium resistens</name>
    <dbReference type="NCBI Taxonomy" id="156977"/>
    <lineage>
        <taxon>Bacteria</taxon>
        <taxon>Bacillati</taxon>
        <taxon>Actinomycetota</taxon>
        <taxon>Actinomycetes</taxon>
        <taxon>Micrococcales</taxon>
        <taxon>Microbacteriaceae</taxon>
        <taxon>Microbacterium</taxon>
    </lineage>
</organism>
<feature type="domain" description="Carboxylesterase type B" evidence="5">
    <location>
        <begin position="13"/>
        <end position="490"/>
    </location>
</feature>
<dbReference type="PANTHER" id="PTHR11559">
    <property type="entry name" value="CARBOXYLESTERASE"/>
    <property type="match status" value="1"/>
</dbReference>
<feature type="region of interest" description="Disordered" evidence="4">
    <location>
        <begin position="1"/>
        <end position="25"/>
    </location>
</feature>
<evidence type="ECO:0000313" key="6">
    <source>
        <dbReference type="EMBL" id="UGS26166.1"/>
    </source>
</evidence>
<dbReference type="EC" id="3.1.1.-" evidence="3"/>
<reference evidence="6 7" key="1">
    <citation type="submission" date="2023-01" db="EMBL/GenBank/DDBJ databases">
        <title>Characterization of estradiol degrading bacteria Microbacterium sp. MZT7 and reveal degrading genes through genome analysis.</title>
        <authorList>
            <person name="Hao P."/>
            <person name="Gao Y."/>
        </authorList>
    </citation>
    <scope>NUCLEOTIDE SEQUENCE [LARGE SCALE GENOMIC DNA]</scope>
    <source>
        <strain evidence="6 7">MZT7</strain>
    </source>
</reference>
<evidence type="ECO:0000313" key="7">
    <source>
        <dbReference type="Proteomes" id="UP001199642"/>
    </source>
</evidence>
<dbReference type="InterPro" id="IPR002018">
    <property type="entry name" value="CarbesteraseB"/>
</dbReference>
<dbReference type="InterPro" id="IPR019826">
    <property type="entry name" value="Carboxylesterase_B_AS"/>
</dbReference>
<dbReference type="SUPFAM" id="SSF53474">
    <property type="entry name" value="alpha/beta-Hydrolases"/>
    <property type="match status" value="1"/>
</dbReference>
<dbReference type="Proteomes" id="UP001199642">
    <property type="component" value="Chromosome"/>
</dbReference>
<dbReference type="RefSeq" id="WP_231819862.1">
    <property type="nucleotide sequence ID" value="NZ_CP082781.1"/>
</dbReference>
<proteinExistence type="inferred from homology"/>
<evidence type="ECO:0000256" key="1">
    <source>
        <dbReference type="ARBA" id="ARBA00005964"/>
    </source>
</evidence>
<keyword evidence="7" id="KW-1185">Reference proteome</keyword>
<sequence>MTDSDTPAGTGAAPVVTTSAGPVRGMWRGTPGTPAGSAAFLGIPFAAPPTGRRRFLAPVPPEPWTEVRDATAYGPTAQRGDKGETLIPEPSIPGASTLNVNVFTPHLPEWSVSAGSDGRNPQKLTTRQGAGDAAGLPVMVWIHGGGYTDGSPASPWYDGRAFTRDGVVTVSISYRLGFDGFGIIDGAPANRGVLDWIAALEWVRENIAAFGGDPSRVTIAGQSAGGGAVLRLLALEQAQHLFHGALAISPALADLPRDRVEARSHRLAELAGCDPDLDGFRSVPERRIMKLQPQAALLGRTGIAAVTATLTDGLPWGPVIDGELVTTSTVDALRAGVGADKPLLLGATDDEFTMVLDDVRGRLRLIPAAWLLARFLRDRPVRRAWLAANRPQRRKGTAAVLGRFVTDSVFRSLVVRAAEARGAAPTWAYRFAWVSPTKGWSCHCLDVPFWFDCLDDPHVARLAGDDPPQQLATDMHGAAVAFVRTGDPGWAPWRSAPGTARVFGAPPGEPLVSTTAYDDALPLA</sequence>
<comment type="similarity">
    <text evidence="1 3">Belongs to the type-B carboxylesterase/lipase family.</text>
</comment>
<evidence type="ECO:0000256" key="4">
    <source>
        <dbReference type="SAM" id="MobiDB-lite"/>
    </source>
</evidence>
<dbReference type="Pfam" id="PF00135">
    <property type="entry name" value="COesterase"/>
    <property type="match status" value="1"/>
</dbReference>
<dbReference type="Gene3D" id="3.40.50.1820">
    <property type="entry name" value="alpha/beta hydrolase"/>
    <property type="match status" value="1"/>
</dbReference>
<evidence type="ECO:0000259" key="5">
    <source>
        <dbReference type="Pfam" id="PF00135"/>
    </source>
</evidence>
<keyword evidence="2 3" id="KW-0378">Hydrolase</keyword>
<name>A0ABY3RQI2_9MICO</name>
<evidence type="ECO:0000256" key="2">
    <source>
        <dbReference type="ARBA" id="ARBA00022801"/>
    </source>
</evidence>
<evidence type="ECO:0000256" key="3">
    <source>
        <dbReference type="RuleBase" id="RU361235"/>
    </source>
</evidence>
<accession>A0ABY3RQI2</accession>
<dbReference type="PROSITE" id="PS00122">
    <property type="entry name" value="CARBOXYLESTERASE_B_1"/>
    <property type="match status" value="1"/>
</dbReference>
<protein>
    <recommendedName>
        <fullName evidence="3">Carboxylic ester hydrolase</fullName>
        <ecNumber evidence="3">3.1.1.-</ecNumber>
    </recommendedName>
</protein>